<dbReference type="AlphaFoldDB" id="A0A3M2RA42"/>
<comment type="subcellular location">
    <subcellularLocation>
        <location evidence="4">Cell outer membrane</location>
        <topology evidence="4">Lipid-anchor</topology>
    </subcellularLocation>
</comment>
<sequence>MPFGRNKPFSLAAASAFLALLLAGCSTTDTFEQPAPVPEIEASVEFERVWKMSVGDGHDGEFLQLAPLYAGDVIYAASADGEVVTVAAEDGKVVWEKELNDRIFAGPGADGRQLYLVTRDAELVALSSEDGSENWRVDLPTEVLAAPQSNGSLVVVQTTDGRVISFDSDKGEQLWQYEAQVPVLTMRTAAAPLVGADIVIASFANGRVIALTAENGQPVWQYQVGQAQGRTELERLVDIGGQPLVLDSAIMVVGYQGKLALIDIRSGQEIWSRTASSYYSPAIGNGNIFLAAANGDVVALRGNDRRELWVQSDLAWRQVTRPAVTGEYMVVGDYEGYLHVLQMSDGSLVGQTKYDSDGIRVPVQVLSNGNLLVYGNGGKMSVLKLEQDD</sequence>
<comment type="similarity">
    <text evidence="4">Belongs to the BamB family.</text>
</comment>
<dbReference type="PROSITE" id="PS51257">
    <property type="entry name" value="PROKAR_LIPOPROTEIN"/>
    <property type="match status" value="1"/>
</dbReference>
<evidence type="ECO:0000256" key="1">
    <source>
        <dbReference type="ARBA" id="ARBA00022729"/>
    </source>
</evidence>
<dbReference type="SMART" id="SM00564">
    <property type="entry name" value="PQQ"/>
    <property type="match status" value="7"/>
</dbReference>
<gene>
    <name evidence="4 7" type="primary">bamB</name>
    <name evidence="7" type="ORF">DOQ08_02785</name>
</gene>
<dbReference type="NCBIfam" id="TIGR03300">
    <property type="entry name" value="assembly_YfgL"/>
    <property type="match status" value="1"/>
</dbReference>
<feature type="domain" description="Pyrrolo-quinoline quinone repeat" evidence="6">
    <location>
        <begin position="80"/>
        <end position="310"/>
    </location>
</feature>
<protein>
    <recommendedName>
        <fullName evidence="4">Outer membrane protein assembly factor BamB</fullName>
    </recommendedName>
</protein>
<keyword evidence="4" id="KW-0449">Lipoprotein</keyword>
<keyword evidence="8" id="KW-1185">Reference proteome</keyword>
<dbReference type="OrthoDB" id="5173551at2"/>
<evidence type="ECO:0000256" key="4">
    <source>
        <dbReference type="HAMAP-Rule" id="MF_00923"/>
    </source>
</evidence>
<dbReference type="InterPro" id="IPR018391">
    <property type="entry name" value="PQQ_b-propeller_rpt"/>
</dbReference>
<dbReference type="InterPro" id="IPR015943">
    <property type="entry name" value="WD40/YVTN_repeat-like_dom_sf"/>
</dbReference>
<organism evidence="7 8">
    <name type="scientific">Marinobacter litoralis</name>
    <dbReference type="NCBI Taxonomy" id="187981"/>
    <lineage>
        <taxon>Bacteria</taxon>
        <taxon>Pseudomonadati</taxon>
        <taxon>Pseudomonadota</taxon>
        <taxon>Gammaproteobacteria</taxon>
        <taxon>Pseudomonadales</taxon>
        <taxon>Marinobacteraceae</taxon>
        <taxon>Marinobacter</taxon>
    </lineage>
</organism>
<dbReference type="Gene3D" id="2.130.10.10">
    <property type="entry name" value="YVTN repeat-like/Quinoprotein amine dehydrogenase"/>
    <property type="match status" value="1"/>
</dbReference>
<dbReference type="EMBL" id="QMDL01000004">
    <property type="protein sequence ID" value="RMJ01994.1"/>
    <property type="molecule type" value="Genomic_DNA"/>
</dbReference>
<dbReference type="SUPFAM" id="SSF50998">
    <property type="entry name" value="Quinoprotein alcohol dehydrogenase-like"/>
    <property type="match status" value="1"/>
</dbReference>
<comment type="caution">
    <text evidence="7">The sequence shown here is derived from an EMBL/GenBank/DDBJ whole genome shotgun (WGS) entry which is preliminary data.</text>
</comment>
<name>A0A3M2RA42_9GAMM</name>
<dbReference type="HAMAP" id="MF_00923">
    <property type="entry name" value="OM_assembly_BamB"/>
    <property type="match status" value="1"/>
</dbReference>
<comment type="subunit">
    <text evidence="4">Part of the Bam complex.</text>
</comment>
<keyword evidence="1 4" id="KW-0732">Signal</keyword>
<proteinExistence type="inferred from homology"/>
<evidence type="ECO:0000256" key="2">
    <source>
        <dbReference type="ARBA" id="ARBA00023136"/>
    </source>
</evidence>
<dbReference type="GO" id="GO:0051205">
    <property type="term" value="P:protein insertion into membrane"/>
    <property type="evidence" value="ECO:0007669"/>
    <property type="project" value="UniProtKB-UniRule"/>
</dbReference>
<dbReference type="GO" id="GO:0043165">
    <property type="term" value="P:Gram-negative-bacterium-type cell outer membrane assembly"/>
    <property type="evidence" value="ECO:0007669"/>
    <property type="project" value="UniProtKB-UniRule"/>
</dbReference>
<dbReference type="PANTHER" id="PTHR34512:SF30">
    <property type="entry name" value="OUTER MEMBRANE PROTEIN ASSEMBLY FACTOR BAMB"/>
    <property type="match status" value="1"/>
</dbReference>
<reference evidence="7 8" key="1">
    <citation type="submission" date="2018-08" db="EMBL/GenBank/DDBJ databases">
        <title>Whole Genome Sequence of the Moderate Halophilic Marine Bacterium Marinobacter litoralis Sw-45.</title>
        <authorList>
            <person name="Musa H."/>
        </authorList>
    </citation>
    <scope>NUCLEOTIDE SEQUENCE [LARGE SCALE GENOMIC DNA]</scope>
    <source>
        <strain evidence="7 8">Sw-45</strain>
    </source>
</reference>
<feature type="chain" id="PRO_5018340756" description="Outer membrane protein assembly factor BamB" evidence="5">
    <location>
        <begin position="29"/>
        <end position="389"/>
    </location>
</feature>
<accession>A0A3M2RA42</accession>
<dbReference type="PANTHER" id="PTHR34512">
    <property type="entry name" value="CELL SURFACE PROTEIN"/>
    <property type="match status" value="1"/>
</dbReference>
<evidence type="ECO:0000259" key="6">
    <source>
        <dbReference type="Pfam" id="PF13360"/>
    </source>
</evidence>
<dbReference type="Proteomes" id="UP000265903">
    <property type="component" value="Unassembled WGS sequence"/>
</dbReference>
<evidence type="ECO:0000313" key="7">
    <source>
        <dbReference type="EMBL" id="RMJ01994.1"/>
    </source>
</evidence>
<keyword evidence="3 4" id="KW-0998">Cell outer membrane</keyword>
<dbReference type="RefSeq" id="WP_114335581.1">
    <property type="nucleotide sequence ID" value="NZ_QMDL01000004.1"/>
</dbReference>
<evidence type="ECO:0000313" key="8">
    <source>
        <dbReference type="Proteomes" id="UP000265903"/>
    </source>
</evidence>
<keyword evidence="4" id="KW-0564">Palmitate</keyword>
<dbReference type="InterPro" id="IPR002372">
    <property type="entry name" value="PQQ_rpt_dom"/>
</dbReference>
<dbReference type="InterPro" id="IPR011047">
    <property type="entry name" value="Quinoprotein_ADH-like_sf"/>
</dbReference>
<comment type="function">
    <text evidence="4">Part of the outer membrane protein assembly complex, which is involved in assembly and insertion of beta-barrel proteins into the outer membrane.</text>
</comment>
<feature type="signal peptide" evidence="5">
    <location>
        <begin position="1"/>
        <end position="28"/>
    </location>
</feature>
<evidence type="ECO:0000256" key="5">
    <source>
        <dbReference type="SAM" id="SignalP"/>
    </source>
</evidence>
<dbReference type="InterPro" id="IPR017687">
    <property type="entry name" value="BamB"/>
</dbReference>
<evidence type="ECO:0000256" key="3">
    <source>
        <dbReference type="ARBA" id="ARBA00023237"/>
    </source>
</evidence>
<dbReference type="Pfam" id="PF13360">
    <property type="entry name" value="PQQ_2"/>
    <property type="match status" value="1"/>
</dbReference>
<dbReference type="GO" id="GO:0009279">
    <property type="term" value="C:cell outer membrane"/>
    <property type="evidence" value="ECO:0007669"/>
    <property type="project" value="UniProtKB-SubCell"/>
</dbReference>
<keyword evidence="2 4" id="KW-0472">Membrane</keyword>